<evidence type="ECO:0000256" key="4">
    <source>
        <dbReference type="SAM" id="Phobius"/>
    </source>
</evidence>
<protein>
    <submittedName>
        <fullName evidence="6">N-terminal cleavage protein</fullName>
    </submittedName>
</protein>
<dbReference type="GO" id="GO:0015627">
    <property type="term" value="C:type II protein secretion system complex"/>
    <property type="evidence" value="ECO:0007669"/>
    <property type="project" value="InterPro"/>
</dbReference>
<dbReference type="InterPro" id="IPR045584">
    <property type="entry name" value="Pilin-like"/>
</dbReference>
<dbReference type="RefSeq" id="WP_003320487.1">
    <property type="nucleotide sequence ID" value="NZ_ALPT02000025.1"/>
</dbReference>
<evidence type="ECO:0000256" key="1">
    <source>
        <dbReference type="ARBA" id="ARBA00004241"/>
    </source>
</evidence>
<keyword evidence="3" id="KW-0178">Competence</keyword>
<evidence type="ECO:0000313" key="6">
    <source>
        <dbReference type="EMBL" id="THG91447.1"/>
    </source>
</evidence>
<dbReference type="PRINTS" id="PR00813">
    <property type="entry name" value="BCTERIALGSPG"/>
</dbReference>
<dbReference type="STRING" id="1218173.BALCAV_0209185"/>
<dbReference type="EMBL" id="ALPT02000025">
    <property type="protein sequence ID" value="KGA97616.1"/>
    <property type="molecule type" value="Genomic_DNA"/>
</dbReference>
<keyword evidence="4" id="KW-0812">Transmembrane</keyword>
<accession>A0A094WL77</accession>
<evidence type="ECO:0000256" key="3">
    <source>
        <dbReference type="ARBA" id="ARBA00023287"/>
    </source>
</evidence>
<keyword evidence="4" id="KW-0472">Membrane</keyword>
<dbReference type="InterPro" id="IPR012902">
    <property type="entry name" value="N_methyl_site"/>
</dbReference>
<dbReference type="GO" id="GO:0015628">
    <property type="term" value="P:protein secretion by the type II secretion system"/>
    <property type="evidence" value="ECO:0007669"/>
    <property type="project" value="InterPro"/>
</dbReference>
<organism evidence="5 7">
    <name type="scientific">Alkalihalobacillus alcalophilus ATCC 27647 = CGMCC 1.3604</name>
    <dbReference type="NCBI Taxonomy" id="1218173"/>
    <lineage>
        <taxon>Bacteria</taxon>
        <taxon>Bacillati</taxon>
        <taxon>Bacillota</taxon>
        <taxon>Bacilli</taxon>
        <taxon>Bacillales</taxon>
        <taxon>Bacillaceae</taxon>
        <taxon>Alkalihalobacillus</taxon>
    </lineage>
</organism>
<dbReference type="GO" id="GO:0009986">
    <property type="term" value="C:cell surface"/>
    <property type="evidence" value="ECO:0007669"/>
    <property type="project" value="UniProtKB-SubCell"/>
</dbReference>
<dbReference type="NCBIfam" id="TIGR02532">
    <property type="entry name" value="IV_pilin_GFxxxE"/>
    <property type="match status" value="1"/>
</dbReference>
<keyword evidence="2" id="KW-0488">Methylation</keyword>
<keyword evidence="4" id="KW-1133">Transmembrane helix</keyword>
<feature type="transmembrane region" description="Helical" evidence="4">
    <location>
        <begin position="12"/>
        <end position="34"/>
    </location>
</feature>
<dbReference type="SUPFAM" id="SSF54523">
    <property type="entry name" value="Pili subunits"/>
    <property type="match status" value="1"/>
</dbReference>
<dbReference type="PANTHER" id="PTHR30093">
    <property type="entry name" value="GENERAL SECRETION PATHWAY PROTEIN G"/>
    <property type="match status" value="1"/>
</dbReference>
<name>A0A094WL77_ALKAL</name>
<comment type="caution">
    <text evidence="5">The sequence shown here is derived from an EMBL/GenBank/DDBJ whole genome shotgun (WGS) entry which is preliminary data.</text>
</comment>
<dbReference type="Gene3D" id="3.30.700.10">
    <property type="entry name" value="Glycoprotein, Type 4 Pilin"/>
    <property type="match status" value="1"/>
</dbReference>
<evidence type="ECO:0000256" key="2">
    <source>
        <dbReference type="ARBA" id="ARBA00022481"/>
    </source>
</evidence>
<dbReference type="eggNOG" id="COG4969">
    <property type="taxonomic scope" value="Bacteria"/>
</dbReference>
<dbReference type="PROSITE" id="PS00409">
    <property type="entry name" value="PROKAR_NTER_METHYL"/>
    <property type="match status" value="1"/>
</dbReference>
<dbReference type="Pfam" id="PF07963">
    <property type="entry name" value="N_methyl"/>
    <property type="match status" value="1"/>
</dbReference>
<dbReference type="GO" id="GO:0030420">
    <property type="term" value="P:establishment of competence for transformation"/>
    <property type="evidence" value="ECO:0007669"/>
    <property type="project" value="UniProtKB-KW"/>
</dbReference>
<dbReference type="AlphaFoldDB" id="A0A094WL77"/>
<comment type="subcellular location">
    <subcellularLocation>
        <location evidence="1">Cell surface</location>
    </subcellularLocation>
</comment>
<dbReference type="InterPro" id="IPR000983">
    <property type="entry name" value="Bac_GSPG_pilin"/>
</dbReference>
<sequence>MKKLLKRVKNERGLTLVELLAVVVILGIIAAIAIPSIGAIIENSKKDAAVANAQQILSAATLYKAGTSGASGDLAHNVLGDYLDGGVVTDPWDTSEDGNIDDYTVTVGAGTNGADTVSINFSGACDIDKKTSQELTSLGREACTAE</sequence>
<proteinExistence type="predicted"/>
<reference evidence="5 7" key="1">
    <citation type="journal article" date="2014" name="Genome Announc.">
        <title>Draft Genome Sequence of Bacillus alcalophilus AV1934, a Classic Alkaliphile Isolated from Human Feces in 1934.</title>
        <authorList>
            <person name="Attie O."/>
            <person name="Jayaprakash A."/>
            <person name="Shah H."/>
            <person name="Paulsen I.T."/>
            <person name="Morino M."/>
            <person name="Takahashi Y."/>
            <person name="Narumi I."/>
            <person name="Sachidanandam R."/>
            <person name="Satoh K."/>
            <person name="Ito M."/>
            <person name="Krulwich T.A."/>
        </authorList>
    </citation>
    <scope>NUCLEOTIDE SEQUENCE [LARGE SCALE GENOMIC DNA]</scope>
    <source>
        <strain evidence="5 7">AV1934</strain>
    </source>
</reference>
<dbReference type="Proteomes" id="UP000002754">
    <property type="component" value="Unassembled WGS sequence"/>
</dbReference>
<reference evidence="6 8" key="2">
    <citation type="submission" date="2014-01" db="EMBL/GenBank/DDBJ databases">
        <title>Draft genome sequencing of Bacillus alcalophilus CGMCC 1.3604.</title>
        <authorList>
            <person name="Yang J."/>
            <person name="Diao L."/>
            <person name="Yang S."/>
        </authorList>
    </citation>
    <scope>NUCLEOTIDE SEQUENCE [LARGE SCALE GENOMIC DNA]</scope>
    <source>
        <strain evidence="6 8">CGMCC 1.3604</strain>
    </source>
</reference>
<evidence type="ECO:0000313" key="5">
    <source>
        <dbReference type="EMBL" id="KGA97616.1"/>
    </source>
</evidence>
<evidence type="ECO:0000313" key="7">
    <source>
        <dbReference type="Proteomes" id="UP000002754"/>
    </source>
</evidence>
<gene>
    <name evidence="6" type="ORF">AJ85_04820</name>
    <name evidence="5" type="ORF">BALCAV_0209185</name>
</gene>
<evidence type="ECO:0000313" key="8">
    <source>
        <dbReference type="Proteomes" id="UP000297014"/>
    </source>
</evidence>
<dbReference type="Proteomes" id="UP000297014">
    <property type="component" value="Unassembled WGS sequence"/>
</dbReference>
<dbReference type="EMBL" id="JALP01000069">
    <property type="protein sequence ID" value="THG91447.1"/>
    <property type="molecule type" value="Genomic_DNA"/>
</dbReference>
<keyword evidence="7" id="KW-1185">Reference proteome</keyword>